<dbReference type="EMBL" id="VOTZ01000006">
    <property type="protein sequence ID" value="MCQ1538173.1"/>
    <property type="molecule type" value="Genomic_DNA"/>
</dbReference>
<gene>
    <name evidence="1" type="ORF">FTO68_04095</name>
</gene>
<protein>
    <recommendedName>
        <fullName evidence="3">CopG family transcriptional regulator</fullName>
    </recommendedName>
</protein>
<accession>A0ABD4TK67</accession>
<dbReference type="Pfam" id="PF24434">
    <property type="entry name" value="DUF7557"/>
    <property type="match status" value="1"/>
</dbReference>
<dbReference type="RefSeq" id="WP_255332118.1">
    <property type="nucleotide sequence ID" value="NZ_VOTZ01000006.1"/>
</dbReference>
<evidence type="ECO:0008006" key="3">
    <source>
        <dbReference type="Google" id="ProtNLM"/>
    </source>
</evidence>
<sequence length="78" mass="8982">MTGEVTTIKITPGVKQRLDRLRRFPRESYNEIISRLTMENEEEGITEEDIVDIEEALEDIKAGRVYSTAQLKEKLGID</sequence>
<evidence type="ECO:0000313" key="1">
    <source>
        <dbReference type="EMBL" id="MCQ1538173.1"/>
    </source>
</evidence>
<reference evidence="1 2" key="1">
    <citation type="submission" date="2019-08" db="EMBL/GenBank/DDBJ databases">
        <authorList>
            <person name="Chen S.-C."/>
            <person name="Lai M.-C."/>
            <person name="You Y.-T."/>
        </authorList>
    </citation>
    <scope>NUCLEOTIDE SEQUENCE [LARGE SCALE GENOMIC DNA]</scope>
    <source>
        <strain evidence="1 2">P2F9704a</strain>
    </source>
</reference>
<comment type="caution">
    <text evidence="1">The sequence shown here is derived from an EMBL/GenBank/DDBJ whole genome shotgun (WGS) entry which is preliminary data.</text>
</comment>
<proteinExistence type="predicted"/>
<keyword evidence="2" id="KW-1185">Reference proteome</keyword>
<name>A0ABD4TK67_9EURY</name>
<organism evidence="1 2">
    <name type="scientific">Methanocalculus taiwanensis</name>
    <dbReference type="NCBI Taxonomy" id="106207"/>
    <lineage>
        <taxon>Archaea</taxon>
        <taxon>Methanobacteriati</taxon>
        <taxon>Methanobacteriota</taxon>
        <taxon>Stenosarchaea group</taxon>
        <taxon>Methanomicrobia</taxon>
        <taxon>Methanomicrobiales</taxon>
        <taxon>Methanocalculaceae</taxon>
        <taxon>Methanocalculus</taxon>
    </lineage>
</organism>
<dbReference type="InterPro" id="IPR055979">
    <property type="entry name" value="DUF7557"/>
</dbReference>
<evidence type="ECO:0000313" key="2">
    <source>
        <dbReference type="Proteomes" id="UP001524383"/>
    </source>
</evidence>
<dbReference type="Proteomes" id="UP001524383">
    <property type="component" value="Unassembled WGS sequence"/>
</dbReference>
<dbReference type="AlphaFoldDB" id="A0ABD4TK67"/>